<reference evidence="3 4" key="1">
    <citation type="journal article" date="2019" name="Sci. Rep.">
        <title>Comparative genomics of chytrid fungi reveal insights into the obligate biotrophic and pathogenic lifestyle of Synchytrium endobioticum.</title>
        <authorList>
            <person name="van de Vossenberg B.T.L.H."/>
            <person name="Warris S."/>
            <person name="Nguyen H.D.T."/>
            <person name="van Gent-Pelzer M.P.E."/>
            <person name="Joly D.L."/>
            <person name="van de Geest H.C."/>
            <person name="Bonants P.J.M."/>
            <person name="Smith D.S."/>
            <person name="Levesque C.A."/>
            <person name="van der Lee T.A.J."/>
        </authorList>
    </citation>
    <scope>NUCLEOTIDE SEQUENCE [LARGE SCALE GENOMIC DNA]</scope>
    <source>
        <strain evidence="3 4">MB42</strain>
    </source>
</reference>
<dbReference type="EMBL" id="QEAN01000302">
    <property type="protein sequence ID" value="TPX40748.1"/>
    <property type="molecule type" value="Genomic_DNA"/>
</dbReference>
<dbReference type="Pfam" id="PF02469">
    <property type="entry name" value="Fasciclin"/>
    <property type="match status" value="2"/>
</dbReference>
<dbReference type="InterPro" id="IPR050904">
    <property type="entry name" value="Adhesion/Biosynth-related"/>
</dbReference>
<sequence>MMGLNEAGSTARHFHRGNCIGIARRRDIMNNKIAIISTLLLAYQAFAVPLAVAFYSVVSRAQITNYNMTIPDTLVALNATGTPGGNSLSTLLSLASARQGLVTGLSSQQPLTVFAPTNNAFKTFVDSNPGLDLNGDLVTQTLAFHTTPNYAYHPDANMPFTLLPSGQPPLVSIILTNGTDTSIQYANMSYAKVIETLSCSNGVIHVIDNVLALPANISTTAQHISSLSQLVGALNAANLTVPVDVLPSTTVFAPLDSAFDAINATVKSLNTTQLSAVLTYHVVTSTAFSTYLKDGDTLNTVNGQTLKVALQNGKFVIVGAGSNATIVTGNVQTRNGVIHIIDTVLLPQL</sequence>
<dbReference type="PANTHER" id="PTHR10900:SF77">
    <property type="entry name" value="FI19380P1"/>
    <property type="match status" value="1"/>
</dbReference>
<dbReference type="STRING" id="286115.A0A507CNR7"/>
<keyword evidence="1" id="KW-1133">Transmembrane helix</keyword>
<dbReference type="PANTHER" id="PTHR10900">
    <property type="entry name" value="PERIOSTIN-RELATED"/>
    <property type="match status" value="1"/>
</dbReference>
<dbReference type="SMART" id="SM00554">
    <property type="entry name" value="FAS1"/>
    <property type="match status" value="2"/>
</dbReference>
<accession>A0A507CNR7</accession>
<evidence type="ECO:0000313" key="4">
    <source>
        <dbReference type="Proteomes" id="UP000317494"/>
    </source>
</evidence>
<dbReference type="VEuPathDB" id="FungiDB:SeMB42_g05889"/>
<dbReference type="InterPro" id="IPR036378">
    <property type="entry name" value="FAS1_dom_sf"/>
</dbReference>
<keyword evidence="4" id="KW-1185">Reference proteome</keyword>
<dbReference type="Gene3D" id="2.30.180.10">
    <property type="entry name" value="FAS1 domain"/>
    <property type="match status" value="2"/>
</dbReference>
<dbReference type="Proteomes" id="UP000317494">
    <property type="component" value="Unassembled WGS sequence"/>
</dbReference>
<evidence type="ECO:0000259" key="2">
    <source>
        <dbReference type="PROSITE" id="PS50213"/>
    </source>
</evidence>
<evidence type="ECO:0000256" key="1">
    <source>
        <dbReference type="SAM" id="Phobius"/>
    </source>
</evidence>
<comment type="caution">
    <text evidence="3">The sequence shown here is derived from an EMBL/GenBank/DDBJ whole genome shotgun (WGS) entry which is preliminary data.</text>
</comment>
<dbReference type="PROSITE" id="PS50213">
    <property type="entry name" value="FAS1"/>
    <property type="match status" value="2"/>
</dbReference>
<keyword evidence="1" id="KW-0812">Transmembrane</keyword>
<proteinExistence type="predicted"/>
<dbReference type="GO" id="GO:0005615">
    <property type="term" value="C:extracellular space"/>
    <property type="evidence" value="ECO:0007669"/>
    <property type="project" value="TreeGrafter"/>
</dbReference>
<dbReference type="AlphaFoldDB" id="A0A507CNR7"/>
<keyword evidence="1" id="KW-0472">Membrane</keyword>
<name>A0A507CNR7_9FUNG</name>
<organism evidence="3 4">
    <name type="scientific">Synchytrium endobioticum</name>
    <dbReference type="NCBI Taxonomy" id="286115"/>
    <lineage>
        <taxon>Eukaryota</taxon>
        <taxon>Fungi</taxon>
        <taxon>Fungi incertae sedis</taxon>
        <taxon>Chytridiomycota</taxon>
        <taxon>Chytridiomycota incertae sedis</taxon>
        <taxon>Chytridiomycetes</taxon>
        <taxon>Synchytriales</taxon>
        <taxon>Synchytriaceae</taxon>
        <taxon>Synchytrium</taxon>
    </lineage>
</organism>
<dbReference type="InterPro" id="IPR000782">
    <property type="entry name" value="FAS1_domain"/>
</dbReference>
<dbReference type="SUPFAM" id="SSF82153">
    <property type="entry name" value="FAS1 domain"/>
    <property type="match status" value="2"/>
</dbReference>
<protein>
    <recommendedName>
        <fullName evidence="2">FAS1 domain-containing protein</fullName>
    </recommendedName>
</protein>
<dbReference type="FunFam" id="2.30.180.10:FF:000032">
    <property type="entry name" value="Fasciclin domain-containing protein, putative"/>
    <property type="match status" value="1"/>
</dbReference>
<evidence type="ECO:0000313" key="3">
    <source>
        <dbReference type="EMBL" id="TPX40748.1"/>
    </source>
</evidence>
<feature type="domain" description="FAS1" evidence="2">
    <location>
        <begin position="72"/>
        <end position="211"/>
    </location>
</feature>
<gene>
    <name evidence="3" type="ORF">SeMB42_g05889</name>
</gene>
<feature type="transmembrane region" description="Helical" evidence="1">
    <location>
        <begin position="33"/>
        <end position="58"/>
    </location>
</feature>
<feature type="domain" description="FAS1" evidence="2">
    <location>
        <begin position="214"/>
        <end position="345"/>
    </location>
</feature>